<comment type="caution">
    <text evidence="3">The sequence shown here is derived from an EMBL/GenBank/DDBJ whole genome shotgun (WGS) entry which is preliminary data.</text>
</comment>
<dbReference type="SUPFAM" id="SSF55681">
    <property type="entry name" value="Class II aaRS and biotin synthetases"/>
    <property type="match status" value="1"/>
</dbReference>
<dbReference type="RefSeq" id="WP_275630789.1">
    <property type="nucleotide sequence ID" value="NZ_JARGYD010000001.1"/>
</dbReference>
<accession>A0ABV7GS46</accession>
<gene>
    <name evidence="3" type="ORF">ACFOGP_12340</name>
</gene>
<dbReference type="Gene3D" id="2.30.30.100">
    <property type="match status" value="1"/>
</dbReference>
<feature type="domain" description="DUF4444" evidence="1">
    <location>
        <begin position="192"/>
        <end position="231"/>
    </location>
</feature>
<protein>
    <submittedName>
        <fullName evidence="3">DUF4444 domain-containing protein</fullName>
    </submittedName>
</protein>
<dbReference type="InterPro" id="IPR004143">
    <property type="entry name" value="BPL_LPL_catalytic"/>
</dbReference>
<dbReference type="InterPro" id="IPR028044">
    <property type="entry name" value="DUF4444"/>
</dbReference>
<evidence type="ECO:0000259" key="1">
    <source>
        <dbReference type="Pfam" id="PF14563"/>
    </source>
</evidence>
<sequence>MTEPSFPPLFTGEAVRGDPFAAACARAAAGCDAGLITYRPAPERLEAAIVFAPEVPLADAVLALPVCGIGFQNALGALAPPSVGVYLGWNGDIRVNGGLCGRLRMAADTRDPETVPGWMVIGLDLIAVDATEDPGVKPDTTALYNEGCGDIELPQLLEAWARHTLVWLGRWEDEGVRPIHKEWIGIAHGIDEQVTQGGVTGTFTGVDERLGMLLKSGDTTRLIPLTELLEDPA</sequence>
<reference evidence="4" key="1">
    <citation type="journal article" date="2019" name="Int. J. Syst. Evol. Microbiol.">
        <title>The Global Catalogue of Microorganisms (GCM) 10K type strain sequencing project: providing services to taxonomists for standard genome sequencing and annotation.</title>
        <authorList>
            <consortium name="The Broad Institute Genomics Platform"/>
            <consortium name="The Broad Institute Genome Sequencing Center for Infectious Disease"/>
            <person name="Wu L."/>
            <person name="Ma J."/>
        </authorList>
    </citation>
    <scope>NUCLEOTIDE SEQUENCE [LARGE SCALE GENOMIC DNA]</scope>
    <source>
        <strain evidence="4">KCTC 52366</strain>
    </source>
</reference>
<dbReference type="Proteomes" id="UP001595632">
    <property type="component" value="Unassembled WGS sequence"/>
</dbReference>
<dbReference type="InterPro" id="IPR045864">
    <property type="entry name" value="aa-tRNA-synth_II/BPL/LPL"/>
</dbReference>
<dbReference type="EMBL" id="JBHRTB010000010">
    <property type="protein sequence ID" value="MFC3143503.1"/>
    <property type="molecule type" value="Genomic_DNA"/>
</dbReference>
<organism evidence="3 4">
    <name type="scientific">Psychromarinibacter halotolerans</name>
    <dbReference type="NCBI Taxonomy" id="1775175"/>
    <lineage>
        <taxon>Bacteria</taxon>
        <taxon>Pseudomonadati</taxon>
        <taxon>Pseudomonadota</taxon>
        <taxon>Alphaproteobacteria</taxon>
        <taxon>Rhodobacterales</taxon>
        <taxon>Paracoccaceae</taxon>
        <taxon>Psychromarinibacter</taxon>
    </lineage>
</organism>
<name>A0ABV7GS46_9RHOB</name>
<evidence type="ECO:0000259" key="2">
    <source>
        <dbReference type="Pfam" id="PF16917"/>
    </source>
</evidence>
<proteinExistence type="predicted"/>
<dbReference type="Pfam" id="PF14563">
    <property type="entry name" value="DUF4444"/>
    <property type="match status" value="1"/>
</dbReference>
<keyword evidence="4" id="KW-1185">Reference proteome</keyword>
<evidence type="ECO:0000313" key="3">
    <source>
        <dbReference type="EMBL" id="MFC3143503.1"/>
    </source>
</evidence>
<feature type="domain" description="BPL/LPL catalytic" evidence="2">
    <location>
        <begin position="6"/>
        <end position="184"/>
    </location>
</feature>
<dbReference type="Gene3D" id="3.30.930.10">
    <property type="entry name" value="Bira Bifunctional Protein, Domain 2"/>
    <property type="match status" value="1"/>
</dbReference>
<dbReference type="Pfam" id="PF16917">
    <property type="entry name" value="BPL_LplA_LipB_2"/>
    <property type="match status" value="1"/>
</dbReference>
<evidence type="ECO:0000313" key="4">
    <source>
        <dbReference type="Proteomes" id="UP001595632"/>
    </source>
</evidence>